<protein>
    <submittedName>
        <fullName evidence="1">Uncharacterized protein</fullName>
    </submittedName>
</protein>
<reference evidence="1 2" key="1">
    <citation type="submission" date="2019-05" db="EMBL/GenBank/DDBJ databases">
        <title>Another draft genome of Portunus trituberculatus and its Hox gene families provides insights of decapod evolution.</title>
        <authorList>
            <person name="Jeong J.-H."/>
            <person name="Song I."/>
            <person name="Kim S."/>
            <person name="Choi T."/>
            <person name="Kim D."/>
            <person name="Ryu S."/>
            <person name="Kim W."/>
        </authorList>
    </citation>
    <scope>NUCLEOTIDE SEQUENCE [LARGE SCALE GENOMIC DNA]</scope>
    <source>
        <tissue evidence="1">Muscle</tissue>
    </source>
</reference>
<name>A0A5B7FI78_PORTR</name>
<organism evidence="1 2">
    <name type="scientific">Portunus trituberculatus</name>
    <name type="common">Swimming crab</name>
    <name type="synonym">Neptunus trituberculatus</name>
    <dbReference type="NCBI Taxonomy" id="210409"/>
    <lineage>
        <taxon>Eukaryota</taxon>
        <taxon>Metazoa</taxon>
        <taxon>Ecdysozoa</taxon>
        <taxon>Arthropoda</taxon>
        <taxon>Crustacea</taxon>
        <taxon>Multicrustacea</taxon>
        <taxon>Malacostraca</taxon>
        <taxon>Eumalacostraca</taxon>
        <taxon>Eucarida</taxon>
        <taxon>Decapoda</taxon>
        <taxon>Pleocyemata</taxon>
        <taxon>Brachyura</taxon>
        <taxon>Eubrachyura</taxon>
        <taxon>Portunoidea</taxon>
        <taxon>Portunidae</taxon>
        <taxon>Portuninae</taxon>
        <taxon>Portunus</taxon>
    </lineage>
</organism>
<evidence type="ECO:0000313" key="1">
    <source>
        <dbReference type="EMBL" id="MPC46192.1"/>
    </source>
</evidence>
<dbReference type="AlphaFoldDB" id="A0A5B7FI78"/>
<sequence>MSSSRENCAPHNLNITLYYVSLAACSPTSKHTHNSPCLRAGAAIFLLSITSWKATATSTAAAVYRRSAAASLK</sequence>
<gene>
    <name evidence="1" type="ORF">E2C01_039904</name>
</gene>
<evidence type="ECO:0000313" key="2">
    <source>
        <dbReference type="Proteomes" id="UP000324222"/>
    </source>
</evidence>
<comment type="caution">
    <text evidence="1">The sequence shown here is derived from an EMBL/GenBank/DDBJ whole genome shotgun (WGS) entry which is preliminary data.</text>
</comment>
<dbReference type="Proteomes" id="UP000324222">
    <property type="component" value="Unassembled WGS sequence"/>
</dbReference>
<dbReference type="PROSITE" id="PS51257">
    <property type="entry name" value="PROKAR_LIPOPROTEIN"/>
    <property type="match status" value="1"/>
</dbReference>
<proteinExistence type="predicted"/>
<accession>A0A5B7FI78</accession>
<dbReference type="EMBL" id="VSRR010007087">
    <property type="protein sequence ID" value="MPC46192.1"/>
    <property type="molecule type" value="Genomic_DNA"/>
</dbReference>
<keyword evidence="2" id="KW-1185">Reference proteome</keyword>